<dbReference type="Proteomes" id="UP001597417">
    <property type="component" value="Unassembled WGS sequence"/>
</dbReference>
<protein>
    <recommendedName>
        <fullName evidence="3">Cupin domain-containing protein</fullName>
    </recommendedName>
</protein>
<accession>A0ABW5FR45</accession>
<dbReference type="Gene3D" id="2.60.120.10">
    <property type="entry name" value="Jelly Rolls"/>
    <property type="match status" value="2"/>
</dbReference>
<gene>
    <name evidence="1" type="ORF">ACFSXZ_09090</name>
</gene>
<evidence type="ECO:0000313" key="2">
    <source>
        <dbReference type="Proteomes" id="UP001597417"/>
    </source>
</evidence>
<sequence>MTIRRGVGGSARGKGEVTMMADLSKPGTIAASGELEVRIEEVPVGGPSPWLAGRASLTLVGMAGTVAVDTVDPDYTFHLGPGEIYTVPPGLTYRIGNDTDGPARYLAFATGGPYAPVETEGPADHRSAIATITDSAGFDRAALAAALDEDWGAYTPGLVRLDTVAKAPGLRIIVQSLGPWQCVPWHRHDVIADNFFCLDQPMRVETRDPRRSYVLLPGETLTVPKGMPHFVSGIAGGPSRALLVQGIGQYNHIPVPA</sequence>
<organism evidence="1 2">
    <name type="scientific">Amycolatopsis pigmentata</name>
    <dbReference type="NCBI Taxonomy" id="450801"/>
    <lineage>
        <taxon>Bacteria</taxon>
        <taxon>Bacillati</taxon>
        <taxon>Actinomycetota</taxon>
        <taxon>Actinomycetes</taxon>
        <taxon>Pseudonocardiales</taxon>
        <taxon>Pseudonocardiaceae</taxon>
        <taxon>Amycolatopsis</taxon>
    </lineage>
</organism>
<reference evidence="2" key="1">
    <citation type="journal article" date="2019" name="Int. J. Syst. Evol. Microbiol.">
        <title>The Global Catalogue of Microorganisms (GCM) 10K type strain sequencing project: providing services to taxonomists for standard genome sequencing and annotation.</title>
        <authorList>
            <consortium name="The Broad Institute Genomics Platform"/>
            <consortium name="The Broad Institute Genome Sequencing Center for Infectious Disease"/>
            <person name="Wu L."/>
            <person name="Ma J."/>
        </authorList>
    </citation>
    <scope>NUCLEOTIDE SEQUENCE [LARGE SCALE GENOMIC DNA]</scope>
    <source>
        <strain evidence="2">CGMCC 4.7645</strain>
    </source>
</reference>
<keyword evidence="2" id="KW-1185">Reference proteome</keyword>
<dbReference type="SUPFAM" id="SSF51182">
    <property type="entry name" value="RmlC-like cupins"/>
    <property type="match status" value="1"/>
</dbReference>
<dbReference type="CDD" id="cd02208">
    <property type="entry name" value="cupin_RmlC-like"/>
    <property type="match status" value="1"/>
</dbReference>
<name>A0ABW5FR45_9PSEU</name>
<comment type="caution">
    <text evidence="1">The sequence shown here is derived from an EMBL/GenBank/DDBJ whole genome shotgun (WGS) entry which is preliminary data.</text>
</comment>
<dbReference type="EMBL" id="JBHUKR010000006">
    <property type="protein sequence ID" value="MFD2416486.1"/>
    <property type="molecule type" value="Genomic_DNA"/>
</dbReference>
<evidence type="ECO:0000313" key="1">
    <source>
        <dbReference type="EMBL" id="MFD2416486.1"/>
    </source>
</evidence>
<evidence type="ECO:0008006" key="3">
    <source>
        <dbReference type="Google" id="ProtNLM"/>
    </source>
</evidence>
<dbReference type="RefSeq" id="WP_378263311.1">
    <property type="nucleotide sequence ID" value="NZ_JBHUKR010000006.1"/>
</dbReference>
<dbReference type="InterPro" id="IPR011051">
    <property type="entry name" value="RmlC_Cupin_sf"/>
</dbReference>
<dbReference type="InterPro" id="IPR014710">
    <property type="entry name" value="RmlC-like_jellyroll"/>
</dbReference>
<proteinExistence type="predicted"/>